<evidence type="ECO:0000313" key="7">
    <source>
        <dbReference type="EMBL" id="KAF9733423.1"/>
    </source>
</evidence>
<evidence type="ECO:0000313" key="8">
    <source>
        <dbReference type="Proteomes" id="UP000756921"/>
    </source>
</evidence>
<dbReference type="PANTHER" id="PTHR33353:SF34">
    <property type="entry name" value="ENDO-BETA-1,4-GLUCANASE D"/>
    <property type="match status" value="1"/>
</dbReference>
<comment type="subcellular location">
    <subcellularLocation>
        <location evidence="2">Secreted</location>
    </subcellularLocation>
</comment>
<dbReference type="OrthoDB" id="4849160at2759"/>
<dbReference type="InterPro" id="IPR005103">
    <property type="entry name" value="AA9_LPMO"/>
</dbReference>
<dbReference type="CDD" id="cd21175">
    <property type="entry name" value="LPMO_AA9"/>
    <property type="match status" value="1"/>
</dbReference>
<evidence type="ECO:0000256" key="2">
    <source>
        <dbReference type="ARBA" id="ARBA00004613"/>
    </source>
</evidence>
<keyword evidence="4" id="KW-1015">Disulfide bond</keyword>
<organism evidence="7 8">
    <name type="scientific">Paraphaeosphaeria minitans</name>
    <dbReference type="NCBI Taxonomy" id="565426"/>
    <lineage>
        <taxon>Eukaryota</taxon>
        <taxon>Fungi</taxon>
        <taxon>Dikarya</taxon>
        <taxon>Ascomycota</taxon>
        <taxon>Pezizomycotina</taxon>
        <taxon>Dothideomycetes</taxon>
        <taxon>Pleosporomycetidae</taxon>
        <taxon>Pleosporales</taxon>
        <taxon>Massarineae</taxon>
        <taxon>Didymosphaeriaceae</taxon>
        <taxon>Paraphaeosphaeria</taxon>
    </lineage>
</organism>
<accession>A0A9P6GE44</accession>
<keyword evidence="3" id="KW-0964">Secreted</keyword>
<evidence type="ECO:0000256" key="1">
    <source>
        <dbReference type="ARBA" id="ARBA00001973"/>
    </source>
</evidence>
<dbReference type="GO" id="GO:0005576">
    <property type="term" value="C:extracellular region"/>
    <property type="evidence" value="ECO:0007669"/>
    <property type="project" value="UniProtKB-SubCell"/>
</dbReference>
<name>A0A9P6GE44_9PLEO</name>
<gene>
    <name evidence="7" type="ORF">PMIN01_09106</name>
</gene>
<evidence type="ECO:0000256" key="4">
    <source>
        <dbReference type="ARBA" id="ARBA00023157"/>
    </source>
</evidence>
<keyword evidence="8" id="KW-1185">Reference proteome</keyword>
<sequence length="264" mass="27739">MKNPPSLLLLASCIPATRAHGMISEIWANGHRYPGWNANANGNLTSHPRSTPAWYTSNAGGGPLHPSDANSPQIVCAKGGANANMSAPVAAGADVRVRWWMADQAWPVGHHGPMLSYLAACGGACKDVEMTGLAFVKIAEKGWVDGSVYQEGFWATDEMIANNGSWTIRIPPNLAPGEYVLRHEIIALHVAFTSTGPYSLDGAEFYPQCVSLLVEGGGAVAVAGGVDARTLYKGDEPGLALNIHTSPDHGGYVMPGPPVWTGAD</sequence>
<comment type="cofactor">
    <cofactor evidence="1">
        <name>Cu(2+)</name>
        <dbReference type="ChEBI" id="CHEBI:29036"/>
    </cofactor>
</comment>
<dbReference type="Proteomes" id="UP000756921">
    <property type="component" value="Unassembled WGS sequence"/>
</dbReference>
<dbReference type="EMBL" id="WJXW01000009">
    <property type="protein sequence ID" value="KAF9733423.1"/>
    <property type="molecule type" value="Genomic_DNA"/>
</dbReference>
<dbReference type="InterPro" id="IPR049892">
    <property type="entry name" value="AA9"/>
</dbReference>
<protein>
    <submittedName>
        <fullName evidence="7">Endo-1,4-beta-glucanase</fullName>
    </submittedName>
</protein>
<evidence type="ECO:0000256" key="3">
    <source>
        <dbReference type="ARBA" id="ARBA00022525"/>
    </source>
</evidence>
<feature type="chain" id="PRO_5040126947" evidence="5">
    <location>
        <begin position="20"/>
        <end position="264"/>
    </location>
</feature>
<comment type="caution">
    <text evidence="7">The sequence shown here is derived from an EMBL/GenBank/DDBJ whole genome shotgun (WGS) entry which is preliminary data.</text>
</comment>
<dbReference type="PANTHER" id="PTHR33353">
    <property type="entry name" value="PUTATIVE (AFU_ORTHOLOGUE AFUA_1G12560)-RELATED"/>
    <property type="match status" value="1"/>
</dbReference>
<feature type="domain" description="Auxiliary Activity family 9 catalytic" evidence="6">
    <location>
        <begin position="20"/>
        <end position="247"/>
    </location>
</feature>
<feature type="signal peptide" evidence="5">
    <location>
        <begin position="1"/>
        <end position="19"/>
    </location>
</feature>
<evidence type="ECO:0000259" key="6">
    <source>
        <dbReference type="Pfam" id="PF03443"/>
    </source>
</evidence>
<keyword evidence="5" id="KW-0732">Signal</keyword>
<evidence type="ECO:0000256" key="5">
    <source>
        <dbReference type="SAM" id="SignalP"/>
    </source>
</evidence>
<dbReference type="Gene3D" id="2.70.50.70">
    <property type="match status" value="1"/>
</dbReference>
<dbReference type="Pfam" id="PF03443">
    <property type="entry name" value="AA9"/>
    <property type="match status" value="1"/>
</dbReference>
<proteinExistence type="predicted"/>
<dbReference type="AlphaFoldDB" id="A0A9P6GE44"/>
<reference evidence="7" key="1">
    <citation type="journal article" date="2020" name="Mol. Plant Microbe Interact.">
        <title>Genome Sequence of the Biocontrol Agent Coniothyrium minitans strain Conio (IMI 134523).</title>
        <authorList>
            <person name="Patel D."/>
            <person name="Shittu T.A."/>
            <person name="Baroncelli R."/>
            <person name="Muthumeenakshi S."/>
            <person name="Osborne T.H."/>
            <person name="Janganan T.K."/>
            <person name="Sreenivasaprasad S."/>
        </authorList>
    </citation>
    <scope>NUCLEOTIDE SEQUENCE</scope>
    <source>
        <strain evidence="7">Conio</strain>
    </source>
</reference>